<dbReference type="Gene3D" id="1.20.1070.10">
    <property type="entry name" value="Rhodopsin 7-helix transmembrane proteins"/>
    <property type="match status" value="1"/>
</dbReference>
<evidence type="ECO:0000256" key="6">
    <source>
        <dbReference type="SAM" id="Phobius"/>
    </source>
</evidence>
<dbReference type="InterPro" id="IPR000276">
    <property type="entry name" value="GPCR_Rhodpsn"/>
</dbReference>
<feature type="transmembrane region" description="Helical" evidence="6">
    <location>
        <begin position="215"/>
        <end position="234"/>
    </location>
</feature>
<dbReference type="CDD" id="cd00637">
    <property type="entry name" value="7tm_classA_rhodopsin-like"/>
    <property type="match status" value="1"/>
</dbReference>
<feature type="domain" description="G-protein coupled receptors family 1 profile" evidence="7">
    <location>
        <begin position="52"/>
        <end position="305"/>
    </location>
</feature>
<feature type="transmembrane region" description="Helical" evidence="6">
    <location>
        <begin position="116"/>
        <end position="135"/>
    </location>
</feature>
<feature type="transmembrane region" description="Helical" evidence="6">
    <location>
        <begin position="156"/>
        <end position="175"/>
    </location>
</feature>
<gene>
    <name evidence="8" type="ORF">BV898_14359</name>
</gene>
<keyword evidence="3 6" id="KW-1133">Transmembrane helix</keyword>
<feature type="transmembrane region" description="Helical" evidence="6">
    <location>
        <begin position="255"/>
        <end position="276"/>
    </location>
</feature>
<dbReference type="SUPFAM" id="SSF81321">
    <property type="entry name" value="Family A G protein-coupled receptor-like"/>
    <property type="match status" value="1"/>
</dbReference>
<feature type="region of interest" description="Disordered" evidence="5">
    <location>
        <begin position="332"/>
        <end position="363"/>
    </location>
</feature>
<keyword evidence="2 6" id="KW-0812">Transmembrane</keyword>
<evidence type="ECO:0000313" key="9">
    <source>
        <dbReference type="Proteomes" id="UP000192578"/>
    </source>
</evidence>
<dbReference type="PANTHER" id="PTHR45698">
    <property type="entry name" value="TRACE AMINE-ASSOCIATED RECEPTOR 19N-RELATED"/>
    <property type="match status" value="1"/>
</dbReference>
<proteinExistence type="predicted"/>
<dbReference type="AlphaFoldDB" id="A0A9X6NI48"/>
<feature type="transmembrane region" description="Helical" evidence="6">
    <location>
        <begin position="36"/>
        <end position="62"/>
    </location>
</feature>
<feature type="compositionally biased region" description="Polar residues" evidence="5">
    <location>
        <begin position="353"/>
        <end position="363"/>
    </location>
</feature>
<sequence length="363" mass="39453">MLNLSDYYLSSKNGTFSSILSDNNNGTRPADQVIPFYWTILLLLVNVCGAIGSAILLLAIAIHKPLRRSSSCALLAHCIALDLYATAIAVPVSVIVPTLLGPAHPLPNPFCKYSPLFVYAAIFAATWASTILALNRLVAAILPRQFAHFRGPRAKASMLIIPWIAAAIIALFPTAELGLKMVRGASGACTWTTTTASNSTTAVSPITVNAVFGTYLPLTVTGMCYTLVLVKTALDLRRRRGSRVLQRRLELSRTLFLSLVWECLALLPSPIALAFFQKAYFENLTFQLVLRFLYNGFRGVNPLFFWTSSRLFQAGTKELLTEVCGKCRPKTQVAPMPRHSVGSTSARVPAVSADSTVSAEGRN</sequence>
<accession>A0A9X6NI48</accession>
<keyword evidence="9" id="KW-1185">Reference proteome</keyword>
<comment type="caution">
    <text evidence="8">The sequence shown here is derived from an EMBL/GenBank/DDBJ whole genome shotgun (WGS) entry which is preliminary data.</text>
</comment>
<reference evidence="9" key="1">
    <citation type="submission" date="2017-01" db="EMBL/GenBank/DDBJ databases">
        <title>Comparative genomics of anhydrobiosis in the tardigrade Hypsibius dujardini.</title>
        <authorList>
            <person name="Yoshida Y."/>
            <person name="Koutsovoulos G."/>
            <person name="Laetsch D."/>
            <person name="Stevens L."/>
            <person name="Kumar S."/>
            <person name="Horikawa D."/>
            <person name="Ishino K."/>
            <person name="Komine S."/>
            <person name="Tomita M."/>
            <person name="Blaxter M."/>
            <person name="Arakawa K."/>
        </authorList>
    </citation>
    <scope>NUCLEOTIDE SEQUENCE [LARGE SCALE GENOMIC DNA]</scope>
    <source>
        <strain evidence="9">Z151</strain>
    </source>
</reference>
<evidence type="ECO:0000256" key="5">
    <source>
        <dbReference type="SAM" id="MobiDB-lite"/>
    </source>
</evidence>
<dbReference type="PROSITE" id="PS50262">
    <property type="entry name" value="G_PROTEIN_RECEP_F1_2"/>
    <property type="match status" value="1"/>
</dbReference>
<dbReference type="InterPro" id="IPR017452">
    <property type="entry name" value="GPCR_Rhodpsn_7TM"/>
</dbReference>
<dbReference type="PANTHER" id="PTHR45698:SF1">
    <property type="entry name" value="TRACE AMINE-ASSOCIATED RECEPTOR 13C-LIKE"/>
    <property type="match status" value="1"/>
</dbReference>
<comment type="subcellular location">
    <subcellularLocation>
        <location evidence="1">Membrane</location>
    </subcellularLocation>
</comment>
<evidence type="ECO:0000313" key="8">
    <source>
        <dbReference type="EMBL" id="OWA49824.1"/>
    </source>
</evidence>
<protein>
    <recommendedName>
        <fullName evidence="7">G-protein coupled receptors family 1 profile domain-containing protein</fullName>
    </recommendedName>
</protein>
<evidence type="ECO:0000259" key="7">
    <source>
        <dbReference type="PROSITE" id="PS50262"/>
    </source>
</evidence>
<evidence type="ECO:0000256" key="3">
    <source>
        <dbReference type="ARBA" id="ARBA00022989"/>
    </source>
</evidence>
<evidence type="ECO:0000256" key="1">
    <source>
        <dbReference type="ARBA" id="ARBA00004370"/>
    </source>
</evidence>
<dbReference type="PRINTS" id="PR00237">
    <property type="entry name" value="GPCRRHODOPSN"/>
</dbReference>
<dbReference type="GO" id="GO:0004930">
    <property type="term" value="F:G protein-coupled receptor activity"/>
    <property type="evidence" value="ECO:0007669"/>
    <property type="project" value="InterPro"/>
</dbReference>
<keyword evidence="4 6" id="KW-0472">Membrane</keyword>
<dbReference type="Pfam" id="PF00001">
    <property type="entry name" value="7tm_1"/>
    <property type="match status" value="1"/>
</dbReference>
<feature type="transmembrane region" description="Helical" evidence="6">
    <location>
        <begin position="74"/>
        <end position="96"/>
    </location>
</feature>
<organism evidence="8 9">
    <name type="scientific">Hypsibius exemplaris</name>
    <name type="common">Freshwater tardigrade</name>
    <dbReference type="NCBI Taxonomy" id="2072580"/>
    <lineage>
        <taxon>Eukaryota</taxon>
        <taxon>Metazoa</taxon>
        <taxon>Ecdysozoa</taxon>
        <taxon>Tardigrada</taxon>
        <taxon>Eutardigrada</taxon>
        <taxon>Parachela</taxon>
        <taxon>Hypsibioidea</taxon>
        <taxon>Hypsibiidae</taxon>
        <taxon>Hypsibius</taxon>
    </lineage>
</organism>
<dbReference type="Proteomes" id="UP000192578">
    <property type="component" value="Unassembled WGS sequence"/>
</dbReference>
<dbReference type="GO" id="GO:0016020">
    <property type="term" value="C:membrane"/>
    <property type="evidence" value="ECO:0007669"/>
    <property type="project" value="UniProtKB-SubCell"/>
</dbReference>
<evidence type="ECO:0000256" key="2">
    <source>
        <dbReference type="ARBA" id="ARBA00022692"/>
    </source>
</evidence>
<dbReference type="EMBL" id="MTYJ01000174">
    <property type="protein sequence ID" value="OWA49824.1"/>
    <property type="molecule type" value="Genomic_DNA"/>
</dbReference>
<name>A0A9X6NI48_HYPEX</name>
<evidence type="ECO:0000256" key="4">
    <source>
        <dbReference type="ARBA" id="ARBA00023136"/>
    </source>
</evidence>